<evidence type="ECO:0000256" key="4">
    <source>
        <dbReference type="ARBA" id="ARBA00023054"/>
    </source>
</evidence>
<dbReference type="FunCoup" id="A0A0V0QHP1">
    <property type="interactions" value="4"/>
</dbReference>
<evidence type="ECO:0000256" key="11">
    <source>
        <dbReference type="ARBA" id="ARBA00045865"/>
    </source>
</evidence>
<dbReference type="Pfam" id="PF14772">
    <property type="entry name" value="NYD-SP28"/>
    <property type="match status" value="1"/>
</dbReference>
<evidence type="ECO:0000256" key="1">
    <source>
        <dbReference type="ARBA" id="ARBA00004611"/>
    </source>
</evidence>
<comment type="function">
    <text evidence="11">Component of the nexin-dynein regulatory complex (N-DRC), a key regulator of ciliary/flagellar motility which maintains the alignment and integrity of the distal axoneme and regulates microtubule sliding in motile axonemes. Plays a critical role in the assembly of N-DRC and also stabilizes the assembly of multiple inner dynein arms and radial spokes. Coassembles with DRC1 to form a central scaffold needed for assembly of the N-DRC and its attachment to the outer doublet microtubules.</text>
</comment>
<dbReference type="InterPro" id="IPR039505">
    <property type="entry name" value="DRC1/2_N"/>
</dbReference>
<feature type="coiled-coil region" evidence="12">
    <location>
        <begin position="29"/>
        <end position="198"/>
    </location>
</feature>
<reference evidence="16 17" key="1">
    <citation type="journal article" date="2015" name="Sci. Rep.">
        <title>Genome of the facultative scuticociliatosis pathogen Pseudocohnilembus persalinus provides insight into its virulence through horizontal gene transfer.</title>
        <authorList>
            <person name="Xiong J."/>
            <person name="Wang G."/>
            <person name="Cheng J."/>
            <person name="Tian M."/>
            <person name="Pan X."/>
            <person name="Warren A."/>
            <person name="Jiang C."/>
            <person name="Yuan D."/>
            <person name="Miao W."/>
        </authorList>
    </citation>
    <scope>NUCLEOTIDE SEQUENCE [LARGE SCALE GENOMIC DNA]</scope>
    <source>
        <strain evidence="16">36N120E</strain>
    </source>
</reference>
<evidence type="ECO:0000256" key="12">
    <source>
        <dbReference type="SAM" id="Coils"/>
    </source>
</evidence>
<evidence type="ECO:0000259" key="15">
    <source>
        <dbReference type="Pfam" id="PF14775"/>
    </source>
</evidence>
<keyword evidence="3" id="KW-0282">Flagellum</keyword>
<keyword evidence="5" id="KW-0969">Cilium</keyword>
<evidence type="ECO:0000259" key="14">
    <source>
        <dbReference type="Pfam" id="PF14772"/>
    </source>
</evidence>
<evidence type="ECO:0000313" key="17">
    <source>
        <dbReference type="Proteomes" id="UP000054937"/>
    </source>
</evidence>
<dbReference type="InterPro" id="IPR039750">
    <property type="entry name" value="DRC1/DRC2"/>
</dbReference>
<comment type="subcellular location">
    <subcellularLocation>
        <location evidence="1">Cytoplasm</location>
        <location evidence="1">Cytoskeleton</location>
        <location evidence="1">Flagellum axoneme</location>
    </subcellularLocation>
    <subcellularLocation>
        <location evidence="8">Cytoplasm</location>
        <location evidence="8">Cytoskeleton</location>
        <location evidence="8">Flagellum basal body</location>
    </subcellularLocation>
</comment>
<dbReference type="PANTHER" id="PTHR21625">
    <property type="entry name" value="NYD-SP28 PROTEIN"/>
    <property type="match status" value="1"/>
</dbReference>
<dbReference type="Pfam" id="PF14775">
    <property type="entry name" value="NYD-SP28_assoc"/>
    <property type="match status" value="1"/>
</dbReference>
<dbReference type="GO" id="GO:0005858">
    <property type="term" value="C:axonemal dynein complex"/>
    <property type="evidence" value="ECO:0007669"/>
    <property type="project" value="InterPro"/>
</dbReference>
<dbReference type="GO" id="GO:0003352">
    <property type="term" value="P:regulation of cilium movement"/>
    <property type="evidence" value="ECO:0007669"/>
    <property type="project" value="TreeGrafter"/>
</dbReference>
<feature type="coiled-coil region" evidence="12">
    <location>
        <begin position="297"/>
        <end position="349"/>
    </location>
</feature>
<keyword evidence="4 12" id="KW-0175">Coiled coil</keyword>
<dbReference type="OrthoDB" id="305196at2759"/>
<evidence type="ECO:0000256" key="5">
    <source>
        <dbReference type="ARBA" id="ARBA00023069"/>
    </source>
</evidence>
<dbReference type="AlphaFoldDB" id="A0A0V0QHP1"/>
<organism evidence="16 17">
    <name type="scientific">Pseudocohnilembus persalinus</name>
    <name type="common">Ciliate</name>
    <dbReference type="NCBI Taxonomy" id="266149"/>
    <lineage>
        <taxon>Eukaryota</taxon>
        <taxon>Sar</taxon>
        <taxon>Alveolata</taxon>
        <taxon>Ciliophora</taxon>
        <taxon>Intramacronucleata</taxon>
        <taxon>Oligohymenophorea</taxon>
        <taxon>Scuticociliatia</taxon>
        <taxon>Philasterida</taxon>
        <taxon>Pseudocohnilembidae</taxon>
        <taxon>Pseudocohnilembus</taxon>
    </lineage>
</organism>
<evidence type="ECO:0000256" key="2">
    <source>
        <dbReference type="ARBA" id="ARBA00022490"/>
    </source>
</evidence>
<evidence type="ECO:0000256" key="13">
    <source>
        <dbReference type="SAM" id="MobiDB-lite"/>
    </source>
</evidence>
<dbReference type="InParanoid" id="A0A0V0QHP1"/>
<comment type="similarity">
    <text evidence="9">Belongs to the DRC2 family.</text>
</comment>
<dbReference type="GO" id="GO:0070286">
    <property type="term" value="P:axonemal dynein complex assembly"/>
    <property type="evidence" value="ECO:0007669"/>
    <property type="project" value="InterPro"/>
</dbReference>
<keyword evidence="17" id="KW-1185">Reference proteome</keyword>
<comment type="caution">
    <text evidence="16">The sequence shown here is derived from an EMBL/GenBank/DDBJ whole genome shotgun (WGS) entry which is preliminary data.</text>
</comment>
<gene>
    <name evidence="16" type="ORF">PPERSA_01584</name>
</gene>
<feature type="region of interest" description="Disordered" evidence="13">
    <location>
        <begin position="1"/>
        <end position="21"/>
    </location>
</feature>
<evidence type="ECO:0000256" key="8">
    <source>
        <dbReference type="ARBA" id="ARBA00037841"/>
    </source>
</evidence>
<dbReference type="Proteomes" id="UP000054937">
    <property type="component" value="Unassembled WGS sequence"/>
</dbReference>
<accession>A0A0V0QHP1</accession>
<evidence type="ECO:0000256" key="9">
    <source>
        <dbReference type="ARBA" id="ARBA00038424"/>
    </source>
</evidence>
<feature type="domain" description="Dynein regulatory complex protein 1 C-terminal" evidence="15">
    <location>
        <begin position="399"/>
        <end position="449"/>
    </location>
</feature>
<evidence type="ECO:0000256" key="3">
    <source>
        <dbReference type="ARBA" id="ARBA00022846"/>
    </source>
</evidence>
<dbReference type="EMBL" id="LDAU01000166">
    <property type="protein sequence ID" value="KRX01714.1"/>
    <property type="molecule type" value="Genomic_DNA"/>
</dbReference>
<keyword evidence="7" id="KW-0966">Cell projection</keyword>
<dbReference type="InterPro" id="IPR029440">
    <property type="entry name" value="DRC1_C"/>
</dbReference>
<keyword evidence="2" id="KW-0963">Cytoplasm</keyword>
<protein>
    <recommendedName>
        <fullName evidence="10">Dynein regulatory complex subunit 2</fullName>
    </recommendedName>
</protein>
<dbReference type="GO" id="GO:0060285">
    <property type="term" value="P:cilium-dependent cell motility"/>
    <property type="evidence" value="ECO:0007669"/>
    <property type="project" value="TreeGrafter"/>
</dbReference>
<evidence type="ECO:0000313" key="16">
    <source>
        <dbReference type="EMBL" id="KRX01714.1"/>
    </source>
</evidence>
<keyword evidence="6" id="KW-0206">Cytoskeleton</keyword>
<evidence type="ECO:0000256" key="10">
    <source>
        <dbReference type="ARBA" id="ARBA00040899"/>
    </source>
</evidence>
<evidence type="ECO:0000256" key="6">
    <source>
        <dbReference type="ARBA" id="ARBA00023212"/>
    </source>
</evidence>
<feature type="domain" description="Dynein regulatory complex protein 1/2 N-terminal" evidence="14">
    <location>
        <begin position="40"/>
        <end position="130"/>
    </location>
</feature>
<dbReference type="OMA" id="VRRMTHM"/>
<name>A0A0V0QHP1_PSEPJ</name>
<sequence>MGLLGKTLKGRTVRPGGLPEKPNIRYRQIAKTQQEFDELKANAKEKKEKLKQRIKEEQKIVGFNKKKLMTYWRKIMRIAKTEQLKNEIDIYAQNNQRALDSKEAFIQMLDKNLDEAEDQYQIALRNHLMHIESLLSLQNARMRGLHEEFQRDIKILTDEFELEKQDMIKTHKSQIKELEDMQDTVHEEEKQNQHEAQQQFKSFREVTKSKSQDDEHTMTHMLGSRQTKYYNDLEQMHQKYLSDTAKKNEEHSELFKQNKAMSSSIDQSVRTIANKKARIELMKLKILQHVEECKARNHALKKEKKNIQACYHELKAKMMAQREAQSSLLKELVNNSRNAVLKLNEYQEIGERILKTAELCRRLETEKEKVLPFYQSSVDPSEIPEHLQEEEDQQIYQELKKEEAQEYAYLNNFYKRYNKVLLDKLAVEKQKESLKKDNKLLQSLLKQYLDGISLNDDVLKKNNPLLVVNNKVNISRPPVENIDNHTVVEGAVNVRSTKMQLEGQRPPPSYF</sequence>
<dbReference type="PANTHER" id="PTHR21625:SF0">
    <property type="entry name" value="DYNEIN REGULATORY COMPLEX SUBUNIT 2"/>
    <property type="match status" value="1"/>
</dbReference>
<evidence type="ECO:0000256" key="7">
    <source>
        <dbReference type="ARBA" id="ARBA00023273"/>
    </source>
</evidence>
<proteinExistence type="inferred from homology"/>